<reference evidence="10" key="1">
    <citation type="submission" date="2021-01" db="EMBL/GenBank/DDBJ databases">
        <authorList>
            <person name="Corre E."/>
            <person name="Pelletier E."/>
            <person name="Niang G."/>
            <person name="Scheremetjew M."/>
            <person name="Finn R."/>
            <person name="Kale V."/>
            <person name="Holt S."/>
            <person name="Cochrane G."/>
            <person name="Meng A."/>
            <person name="Brown T."/>
            <person name="Cohen L."/>
        </authorList>
    </citation>
    <scope>NUCLEOTIDE SEQUENCE</scope>
    <source>
        <strain evidence="10">CCMP 2712</strain>
    </source>
</reference>
<comment type="similarity">
    <text evidence="2 7">Belongs to the peptidase C19 family.</text>
</comment>
<dbReference type="InterPro" id="IPR038765">
    <property type="entry name" value="Papain-like_cys_pep_sf"/>
</dbReference>
<evidence type="ECO:0000259" key="9">
    <source>
        <dbReference type="PROSITE" id="PS50235"/>
    </source>
</evidence>
<dbReference type="GO" id="GO:0005829">
    <property type="term" value="C:cytosol"/>
    <property type="evidence" value="ECO:0007669"/>
    <property type="project" value="TreeGrafter"/>
</dbReference>
<evidence type="ECO:0000256" key="7">
    <source>
        <dbReference type="RuleBase" id="RU366025"/>
    </source>
</evidence>
<evidence type="ECO:0000256" key="4">
    <source>
        <dbReference type="ARBA" id="ARBA00022786"/>
    </source>
</evidence>
<feature type="region of interest" description="Disordered" evidence="8">
    <location>
        <begin position="642"/>
        <end position="671"/>
    </location>
</feature>
<keyword evidence="4 7" id="KW-0833">Ubl conjugation pathway</keyword>
<dbReference type="PROSITE" id="PS00972">
    <property type="entry name" value="USP_1"/>
    <property type="match status" value="1"/>
</dbReference>
<dbReference type="EC" id="3.4.19.12" evidence="7"/>
<evidence type="ECO:0000256" key="1">
    <source>
        <dbReference type="ARBA" id="ARBA00000707"/>
    </source>
</evidence>
<keyword evidence="5 7" id="KW-0378">Hydrolase</keyword>
<sequence>MVKGILRFVKPWEEKDCDVLARCWISPAALSEIAGIQYPDMPDNGATAPAAAKADEFFPARCLENVWQLEIAGSSGLVNLGNTCFMNSVLQCLVATPTLINKMETENSHVKFLERHDLKSDFHATFENCMMKMIQSSNTSLRPMPFFKHLDNIIKSHHVGEQEDAHEYLVNLLEKLHRLELEAYKKAYNIPQEWLSKNRHLELTTCIHQIFGGKICSEVRCRSCGGSSKTFDLITDLALEIQNANTLEDCLLQYTIEEQLGMSNAYLCEKCKRRSQATKQLRIHTLPNILVVQLKRFSFWGLHGGKISRSISYPAVLDMRPYLTSPERHFNNSIYDLYGVLVHEGSSLQYGHYLSYVKHACKHKEGSWYQMDDSHTMKVDLDTALRQNAYILFYARRFPRTESLVQNESDSEDQSQSQDGTSARSHLDYERRNGSHPADHQVSQTHTKAERLQGSRVNGLHENPIVSPKLRSVPNPPPPPPPPATAPHSPVASGGRHGSGSSLADIAANYDQEVEENGTQSRREERSLQDFLSDRSLFKLRSESFKVFQQHVQSCFDQSHPAVSVRGVWEHLCLSFLQELEATKWKESVKQMLRESSEHASQSSDSSSLFSRAARLIAADSRKEMMEATARVFKSWTLGKRKEAGHGLQEGEKESFVRKRERRENENERYV</sequence>
<keyword evidence="3 7" id="KW-0645">Protease</keyword>
<organism evidence="10">
    <name type="scientific">Guillardia theta</name>
    <name type="common">Cryptophyte</name>
    <name type="synonym">Cryptomonas phi</name>
    <dbReference type="NCBI Taxonomy" id="55529"/>
    <lineage>
        <taxon>Eukaryota</taxon>
        <taxon>Cryptophyceae</taxon>
        <taxon>Pyrenomonadales</taxon>
        <taxon>Geminigeraceae</taxon>
        <taxon>Guillardia</taxon>
    </lineage>
</organism>
<dbReference type="GO" id="GO:0004843">
    <property type="term" value="F:cysteine-type deubiquitinase activity"/>
    <property type="evidence" value="ECO:0007669"/>
    <property type="project" value="UniProtKB-UniRule"/>
</dbReference>
<comment type="catalytic activity">
    <reaction evidence="1 7">
        <text>Thiol-dependent hydrolysis of ester, thioester, amide, peptide and isopeptide bonds formed by the C-terminal Gly of ubiquitin (a 76-residue protein attached to proteins as an intracellular targeting signal).</text>
        <dbReference type="EC" id="3.4.19.12"/>
    </reaction>
</comment>
<protein>
    <recommendedName>
        <fullName evidence="7">Ubiquitin carboxyl-terminal hydrolase</fullName>
        <ecNumber evidence="7">3.4.19.12</ecNumber>
    </recommendedName>
</protein>
<dbReference type="InterPro" id="IPR050164">
    <property type="entry name" value="Peptidase_C19"/>
</dbReference>
<evidence type="ECO:0000256" key="8">
    <source>
        <dbReference type="SAM" id="MobiDB-lite"/>
    </source>
</evidence>
<evidence type="ECO:0000256" key="2">
    <source>
        <dbReference type="ARBA" id="ARBA00009085"/>
    </source>
</evidence>
<dbReference type="PANTHER" id="PTHR24006:SF758">
    <property type="entry name" value="UBIQUITIN CARBOXYL-TERMINAL HYDROLASE 36"/>
    <property type="match status" value="1"/>
</dbReference>
<dbReference type="GO" id="GO:0016579">
    <property type="term" value="P:protein deubiquitination"/>
    <property type="evidence" value="ECO:0007669"/>
    <property type="project" value="InterPro"/>
</dbReference>
<accession>A0A7S4UCB0</accession>
<name>A0A7S4UCB0_GUITH</name>
<dbReference type="InterPro" id="IPR018200">
    <property type="entry name" value="USP_CS"/>
</dbReference>
<feature type="domain" description="USP" evidence="9">
    <location>
        <begin position="75"/>
        <end position="397"/>
    </location>
</feature>
<dbReference type="GO" id="GO:0006508">
    <property type="term" value="P:proteolysis"/>
    <property type="evidence" value="ECO:0007669"/>
    <property type="project" value="UniProtKB-KW"/>
</dbReference>
<dbReference type="Gene3D" id="3.90.70.10">
    <property type="entry name" value="Cysteine proteinases"/>
    <property type="match status" value="1"/>
</dbReference>
<dbReference type="InterPro" id="IPR001394">
    <property type="entry name" value="Peptidase_C19_UCH"/>
</dbReference>
<dbReference type="GO" id="GO:0005634">
    <property type="term" value="C:nucleus"/>
    <property type="evidence" value="ECO:0007669"/>
    <property type="project" value="TreeGrafter"/>
</dbReference>
<dbReference type="AlphaFoldDB" id="A0A7S4UCB0"/>
<proteinExistence type="inferred from homology"/>
<evidence type="ECO:0000256" key="3">
    <source>
        <dbReference type="ARBA" id="ARBA00022670"/>
    </source>
</evidence>
<dbReference type="EMBL" id="HBKN01034227">
    <property type="protein sequence ID" value="CAE2320068.1"/>
    <property type="molecule type" value="Transcribed_RNA"/>
</dbReference>
<dbReference type="Pfam" id="PF00443">
    <property type="entry name" value="UCH"/>
    <property type="match status" value="1"/>
</dbReference>
<gene>
    <name evidence="10" type="ORF">GTHE00462_LOCUS26680</name>
</gene>
<dbReference type="PANTHER" id="PTHR24006">
    <property type="entry name" value="UBIQUITIN CARBOXYL-TERMINAL HYDROLASE"/>
    <property type="match status" value="1"/>
</dbReference>
<feature type="compositionally biased region" description="Basic and acidic residues" evidence="8">
    <location>
        <begin position="425"/>
        <end position="439"/>
    </location>
</feature>
<evidence type="ECO:0000256" key="6">
    <source>
        <dbReference type="ARBA" id="ARBA00022807"/>
    </source>
</evidence>
<feature type="region of interest" description="Disordered" evidence="8">
    <location>
        <begin position="404"/>
        <end position="503"/>
    </location>
</feature>
<evidence type="ECO:0000313" key="10">
    <source>
        <dbReference type="EMBL" id="CAE2320068.1"/>
    </source>
</evidence>
<keyword evidence="6 7" id="KW-0788">Thiol protease</keyword>
<dbReference type="PROSITE" id="PS00973">
    <property type="entry name" value="USP_2"/>
    <property type="match status" value="1"/>
</dbReference>
<dbReference type="SUPFAM" id="SSF54001">
    <property type="entry name" value="Cysteine proteinases"/>
    <property type="match status" value="1"/>
</dbReference>
<dbReference type="InterPro" id="IPR028889">
    <property type="entry name" value="USP"/>
</dbReference>
<feature type="compositionally biased region" description="Pro residues" evidence="8">
    <location>
        <begin position="474"/>
        <end position="485"/>
    </location>
</feature>
<evidence type="ECO:0000256" key="5">
    <source>
        <dbReference type="ARBA" id="ARBA00022801"/>
    </source>
</evidence>
<dbReference type="PROSITE" id="PS50235">
    <property type="entry name" value="USP_3"/>
    <property type="match status" value="1"/>
</dbReference>